<dbReference type="EMBL" id="AJWJ01000204">
    <property type="protein sequence ID" value="KAF2073434.1"/>
    <property type="molecule type" value="Genomic_DNA"/>
</dbReference>
<dbReference type="OrthoDB" id="1057137at2759"/>
<gene>
    <name evidence="3" type="ORF">CYY_005251</name>
</gene>
<evidence type="ECO:0000256" key="1">
    <source>
        <dbReference type="SAM" id="MobiDB-lite"/>
    </source>
</evidence>
<organism evidence="3 4">
    <name type="scientific">Polysphondylium violaceum</name>
    <dbReference type="NCBI Taxonomy" id="133409"/>
    <lineage>
        <taxon>Eukaryota</taxon>
        <taxon>Amoebozoa</taxon>
        <taxon>Evosea</taxon>
        <taxon>Eumycetozoa</taxon>
        <taxon>Dictyostelia</taxon>
        <taxon>Dictyosteliales</taxon>
        <taxon>Dictyosteliaceae</taxon>
        <taxon>Polysphondylium</taxon>
    </lineage>
</organism>
<proteinExistence type="predicted"/>
<evidence type="ECO:0000259" key="2">
    <source>
        <dbReference type="PROSITE" id="PS52001"/>
    </source>
</evidence>
<feature type="domain" description="AD" evidence="2">
    <location>
        <begin position="106"/>
        <end position="198"/>
    </location>
</feature>
<dbReference type="PANTHER" id="PTHR13542">
    <property type="entry name" value="LSM12 HOMOLOG"/>
    <property type="match status" value="1"/>
</dbReference>
<name>A0A8J4PWX2_9MYCE</name>
<evidence type="ECO:0000313" key="4">
    <source>
        <dbReference type="Proteomes" id="UP000695562"/>
    </source>
</evidence>
<dbReference type="AlphaFoldDB" id="A0A8J4PWX2"/>
<dbReference type="InterPro" id="IPR047574">
    <property type="entry name" value="AD"/>
</dbReference>
<dbReference type="Pfam" id="PF09793">
    <property type="entry name" value="AD"/>
    <property type="match status" value="1"/>
</dbReference>
<keyword evidence="4" id="KW-1185">Reference proteome</keyword>
<dbReference type="InterPro" id="IPR039683">
    <property type="entry name" value="Lsm12-like"/>
</dbReference>
<protein>
    <recommendedName>
        <fullName evidence="2">AD domain-containing protein</fullName>
    </recommendedName>
</protein>
<dbReference type="PROSITE" id="PS52001">
    <property type="entry name" value="AD"/>
    <property type="match status" value="1"/>
</dbReference>
<dbReference type="Proteomes" id="UP000695562">
    <property type="component" value="Unassembled WGS sequence"/>
</dbReference>
<dbReference type="SMART" id="SM00995">
    <property type="entry name" value="AD"/>
    <property type="match status" value="1"/>
</dbReference>
<comment type="caution">
    <text evidence="3">The sequence shown here is derived from an EMBL/GenBank/DDBJ whole genome shotgun (WGS) entry which is preliminary data.</text>
</comment>
<dbReference type="InterPro" id="IPR019181">
    <property type="entry name" value="LSM12_ABD"/>
</dbReference>
<feature type="region of interest" description="Disordered" evidence="1">
    <location>
        <begin position="76"/>
        <end position="98"/>
    </location>
</feature>
<accession>A0A8J4PWX2</accession>
<evidence type="ECO:0000313" key="3">
    <source>
        <dbReference type="EMBL" id="KAF2073434.1"/>
    </source>
</evidence>
<sequence>MEDKYTWVVGLKVKIKTTSNEQFEGEVFNYDQNTTCLTLLSDESTAAVFTHKRTVRILLESSISEVTCIGLPQSKSGGNSLNSSSGSGSSINSSKGGNDSYDLSLPPININSILKRQEDSMRKAHLNASRIGVGVTAEAQEVFNSLIKTLPCTWSGDNIIVLNEVKISSPYNVENCTGPEITRERVKKVLEAERKKMLREKQKGN</sequence>
<reference evidence="3" key="1">
    <citation type="submission" date="2020-01" db="EMBL/GenBank/DDBJ databases">
        <title>Development of genomics and gene disruption for Polysphondylium violaceum indicates a role for the polyketide synthase stlB in stalk morphogenesis.</title>
        <authorList>
            <person name="Narita B."/>
            <person name="Kawabe Y."/>
            <person name="Kin K."/>
            <person name="Saito T."/>
            <person name="Gibbs R."/>
            <person name="Kuspa A."/>
            <person name="Muzny D."/>
            <person name="Queller D."/>
            <person name="Richards S."/>
            <person name="Strassman J."/>
            <person name="Sucgang R."/>
            <person name="Worley K."/>
            <person name="Schaap P."/>
        </authorList>
    </citation>
    <scope>NUCLEOTIDE SEQUENCE</scope>
    <source>
        <strain evidence="3">QSvi11</strain>
    </source>
</reference>